<sequence>MDDNKKMELQHPGNALAELLEEMGMTQRELSYRTGVTEKHISTVVKGNKDISTAFAKKLEYALSKPMNYWIDLQANYDNQKMNLEKNLGIDDEEKKVFKRLSDIIDYLEKTELIYAASNDTDKIVEVRKFMGVSNLKYISKIQYNAAYRAQVNNNVNVDPYVLYAWKRICESCANRIQLDAKLDIDKLKKRLYEIKNLMFSNLSDINKELTSIFKECGIAFMIVPHFKGAPVQGFISRLDNGKVMLCLTLRQKRADKFWFTLFHEIGHLINGDVDNSFVDFSSVKSDNEEQADLFAGNILLDSEAYRLFLMNGDYTLKSIKDFSKQQNVKPYIVIGRLQNDGELEWNEYSLEMVYYEWVA</sequence>
<dbReference type="Gene3D" id="1.10.260.40">
    <property type="entry name" value="lambda repressor-like DNA-binding domains"/>
    <property type="match status" value="1"/>
</dbReference>
<proteinExistence type="inferred from homology"/>
<dbReference type="Gene3D" id="1.10.10.2910">
    <property type="match status" value="1"/>
</dbReference>
<evidence type="ECO:0000256" key="1">
    <source>
        <dbReference type="ARBA" id="ARBA00007227"/>
    </source>
</evidence>
<dbReference type="SMART" id="SM00530">
    <property type="entry name" value="HTH_XRE"/>
    <property type="match status" value="1"/>
</dbReference>
<organism evidence="4 5">
    <name type="scientific">Eubacterium ruminantium</name>
    <dbReference type="NCBI Taxonomy" id="42322"/>
    <lineage>
        <taxon>Bacteria</taxon>
        <taxon>Bacillati</taxon>
        <taxon>Bacillota</taxon>
        <taxon>Clostridia</taxon>
        <taxon>Eubacteriales</taxon>
        <taxon>Eubacteriaceae</taxon>
        <taxon>Eubacterium</taxon>
    </lineage>
</organism>
<dbReference type="Pfam" id="PF06114">
    <property type="entry name" value="Peptidase_M78"/>
    <property type="match status" value="1"/>
</dbReference>
<feature type="domain" description="HTH cro/C1-type" evidence="3">
    <location>
        <begin position="16"/>
        <end position="70"/>
    </location>
</feature>
<dbReference type="GO" id="GO:0003677">
    <property type="term" value="F:DNA binding"/>
    <property type="evidence" value="ECO:0007669"/>
    <property type="project" value="UniProtKB-KW"/>
</dbReference>
<keyword evidence="5" id="KW-1185">Reference proteome</keyword>
<dbReference type="Proteomes" id="UP000189857">
    <property type="component" value="Unassembled WGS sequence"/>
</dbReference>
<evidence type="ECO:0000313" key="4">
    <source>
        <dbReference type="EMBL" id="SJZ64114.1"/>
    </source>
</evidence>
<evidence type="ECO:0000256" key="2">
    <source>
        <dbReference type="ARBA" id="ARBA00023125"/>
    </source>
</evidence>
<dbReference type="AlphaFoldDB" id="A0A1T4MBN1"/>
<dbReference type="PANTHER" id="PTHR36924:SF1">
    <property type="entry name" value="ANTITOXIN HIGA-1"/>
    <property type="match status" value="1"/>
</dbReference>
<dbReference type="InterPro" id="IPR010982">
    <property type="entry name" value="Lambda_DNA-bd_dom_sf"/>
</dbReference>
<dbReference type="InterPro" id="IPR001387">
    <property type="entry name" value="Cro/C1-type_HTH"/>
</dbReference>
<dbReference type="RefSeq" id="WP_078786991.1">
    <property type="nucleotide sequence ID" value="NZ_CACZYW010000013.1"/>
</dbReference>
<dbReference type="NCBIfam" id="TIGR02607">
    <property type="entry name" value="antidote_HigA"/>
    <property type="match status" value="1"/>
</dbReference>
<protein>
    <recommendedName>
        <fullName evidence="3">HTH cro/C1-type domain-containing protein</fullName>
    </recommendedName>
</protein>
<keyword evidence="2" id="KW-0238">DNA-binding</keyword>
<accession>A0A1T4MBN1</accession>
<dbReference type="PANTHER" id="PTHR36924">
    <property type="entry name" value="ANTITOXIN HIGA-1"/>
    <property type="match status" value="1"/>
</dbReference>
<dbReference type="OrthoDB" id="9796786at2"/>
<evidence type="ECO:0000313" key="5">
    <source>
        <dbReference type="Proteomes" id="UP000189857"/>
    </source>
</evidence>
<dbReference type="EMBL" id="FUXA01000007">
    <property type="protein sequence ID" value="SJZ64114.1"/>
    <property type="molecule type" value="Genomic_DNA"/>
</dbReference>
<dbReference type="CDD" id="cd00093">
    <property type="entry name" value="HTH_XRE"/>
    <property type="match status" value="1"/>
</dbReference>
<name>A0A1T4MBN1_9FIRM</name>
<reference evidence="4 5" key="1">
    <citation type="submission" date="2017-02" db="EMBL/GenBank/DDBJ databases">
        <authorList>
            <person name="Peterson S.W."/>
        </authorList>
    </citation>
    <scope>NUCLEOTIDE SEQUENCE [LARGE SCALE GENOMIC DNA]</scope>
    <source>
        <strain evidence="4 5">ATCC 17233</strain>
    </source>
</reference>
<dbReference type="InterPro" id="IPR010359">
    <property type="entry name" value="IrrE_HExxH"/>
</dbReference>
<dbReference type="InterPro" id="IPR013430">
    <property type="entry name" value="Toxin_antidote_HigA"/>
</dbReference>
<evidence type="ECO:0000259" key="3">
    <source>
        <dbReference type="PROSITE" id="PS50943"/>
    </source>
</evidence>
<dbReference type="Pfam" id="PF01381">
    <property type="entry name" value="HTH_3"/>
    <property type="match status" value="1"/>
</dbReference>
<comment type="similarity">
    <text evidence="1">Belongs to the short-chain fatty acyl-CoA assimilation regulator (ScfR) family.</text>
</comment>
<dbReference type="SUPFAM" id="SSF47413">
    <property type="entry name" value="lambda repressor-like DNA-binding domains"/>
    <property type="match status" value="1"/>
</dbReference>
<gene>
    <name evidence="4" type="ORF">SAMN02745110_01139</name>
</gene>
<dbReference type="PROSITE" id="PS50943">
    <property type="entry name" value="HTH_CROC1"/>
    <property type="match status" value="1"/>
</dbReference>